<evidence type="ECO:0000313" key="5">
    <source>
        <dbReference type="Proteomes" id="UP000274504"/>
    </source>
</evidence>
<evidence type="ECO:0000313" key="7">
    <source>
        <dbReference type="WBParaSite" id="HDID_0000700201-mRNA-1"/>
    </source>
</evidence>
<dbReference type="GO" id="GO:0097484">
    <property type="term" value="P:dendrite extension"/>
    <property type="evidence" value="ECO:0007669"/>
    <property type="project" value="TreeGrafter"/>
</dbReference>
<dbReference type="Proteomes" id="UP000274504">
    <property type="component" value="Unassembled WGS sequence"/>
</dbReference>
<sequence length="110" mass="12835">MAKSKRSKIKRKFKAEKRHKARPKAAATLKKVINMPIGGTGLPYVDAKNAQIVEVIPEDQAVETEVRKKKLPPLMNEHGNYPVWMNKKEMRRHINRRKRIKRNKLKATNK</sequence>
<gene>
    <name evidence="3" type="ORF">HDID_LOCUS7000</name>
    <name evidence="4" type="ORF">WMSIL1_LOCUS9368</name>
</gene>
<dbReference type="WBParaSite" id="HDID_0000700201-mRNA-1">
    <property type="protein sequence ID" value="HDID_0000700201-mRNA-1"/>
    <property type="gene ID" value="HDID_0000700201"/>
</dbReference>
<dbReference type="STRING" id="6216.A0A0R3SPT1"/>
<dbReference type="Pfam" id="PF10169">
    <property type="entry name" value="LLPH"/>
    <property type="match status" value="1"/>
</dbReference>
<name>A0A0R3SPT1_HYMDI</name>
<evidence type="ECO:0000256" key="1">
    <source>
        <dbReference type="ARBA" id="ARBA00034118"/>
    </source>
</evidence>
<dbReference type="PANTHER" id="PTHR34253:SF1">
    <property type="entry name" value="PROTEIN LLP HOMOLOG"/>
    <property type="match status" value="1"/>
</dbReference>
<dbReference type="GO" id="GO:0001099">
    <property type="term" value="F:basal RNA polymerase II transcription machinery binding"/>
    <property type="evidence" value="ECO:0007669"/>
    <property type="project" value="TreeGrafter"/>
</dbReference>
<evidence type="ECO:0000313" key="3">
    <source>
        <dbReference type="EMBL" id="VDL59318.1"/>
    </source>
</evidence>
<evidence type="ECO:0000256" key="2">
    <source>
        <dbReference type="SAM" id="MobiDB-lite"/>
    </source>
</evidence>
<reference evidence="3 5" key="2">
    <citation type="submission" date="2018-11" db="EMBL/GenBank/DDBJ databases">
        <authorList>
            <consortium name="Pathogen Informatics"/>
        </authorList>
    </citation>
    <scope>NUCLEOTIDE SEQUENCE [LARGE SCALE GENOMIC DNA]</scope>
</reference>
<dbReference type="AlphaFoldDB" id="A0A0R3SPT1"/>
<dbReference type="EMBL" id="CABIJS010000377">
    <property type="protein sequence ID" value="VUZ50468.1"/>
    <property type="molecule type" value="Genomic_DNA"/>
</dbReference>
<dbReference type="Proteomes" id="UP000321570">
    <property type="component" value="Unassembled WGS sequence"/>
</dbReference>
<feature type="compositionally biased region" description="Basic residues" evidence="2">
    <location>
        <begin position="1"/>
        <end position="23"/>
    </location>
</feature>
<reference evidence="7" key="1">
    <citation type="submission" date="2017-02" db="UniProtKB">
        <authorList>
            <consortium name="WormBaseParasite"/>
        </authorList>
    </citation>
    <scope>IDENTIFICATION</scope>
</reference>
<feature type="region of interest" description="Disordered" evidence="2">
    <location>
        <begin position="1"/>
        <end position="25"/>
    </location>
</feature>
<comment type="similarity">
    <text evidence="1">Belongs to the learning-associated protein family.</text>
</comment>
<dbReference type="EMBL" id="UYSG01010895">
    <property type="protein sequence ID" value="VDL59318.1"/>
    <property type="molecule type" value="Genomic_DNA"/>
</dbReference>
<proteinExistence type="inferred from homology"/>
<keyword evidence="6" id="KW-1185">Reference proteome</keyword>
<dbReference type="GO" id="GO:0005730">
    <property type="term" value="C:nucleolus"/>
    <property type="evidence" value="ECO:0007669"/>
    <property type="project" value="TreeGrafter"/>
</dbReference>
<reference evidence="4 6" key="3">
    <citation type="submission" date="2019-07" db="EMBL/GenBank/DDBJ databases">
        <authorList>
            <person name="Jastrzebski P J."/>
            <person name="Paukszto L."/>
            <person name="Jastrzebski P J."/>
        </authorList>
    </citation>
    <scope>NUCLEOTIDE SEQUENCE [LARGE SCALE GENOMIC DNA]</scope>
    <source>
        <strain evidence="4 6">WMS-il1</strain>
    </source>
</reference>
<protein>
    <submittedName>
        <fullName evidence="7">GN3L_Grn1 domain-containing protein</fullName>
    </submittedName>
</protein>
<dbReference type="InterPro" id="IPR018784">
    <property type="entry name" value="LLPH-like"/>
</dbReference>
<evidence type="ECO:0000313" key="4">
    <source>
        <dbReference type="EMBL" id="VUZ50468.1"/>
    </source>
</evidence>
<organism evidence="7">
    <name type="scientific">Hymenolepis diminuta</name>
    <name type="common">Rat tapeworm</name>
    <dbReference type="NCBI Taxonomy" id="6216"/>
    <lineage>
        <taxon>Eukaryota</taxon>
        <taxon>Metazoa</taxon>
        <taxon>Spiralia</taxon>
        <taxon>Lophotrochozoa</taxon>
        <taxon>Platyhelminthes</taxon>
        <taxon>Cestoda</taxon>
        <taxon>Eucestoda</taxon>
        <taxon>Cyclophyllidea</taxon>
        <taxon>Hymenolepididae</taxon>
        <taxon>Hymenolepis</taxon>
    </lineage>
</organism>
<dbReference type="OrthoDB" id="6257894at2759"/>
<evidence type="ECO:0000313" key="6">
    <source>
        <dbReference type="Proteomes" id="UP000321570"/>
    </source>
</evidence>
<dbReference type="GO" id="GO:0003723">
    <property type="term" value="F:RNA binding"/>
    <property type="evidence" value="ECO:0007669"/>
    <property type="project" value="TreeGrafter"/>
</dbReference>
<accession>A0A0R3SPT1</accession>
<dbReference type="PANTHER" id="PTHR34253">
    <property type="entry name" value="PROTEIN LLP HOMOLOG"/>
    <property type="match status" value="1"/>
</dbReference>